<accession>C0C0R9</accession>
<evidence type="ECO:0000313" key="2">
    <source>
        <dbReference type="Proteomes" id="UP000004893"/>
    </source>
</evidence>
<dbReference type="AlphaFoldDB" id="C0C0R9"/>
<gene>
    <name evidence="1" type="ORF">CLOHYLEM_05673</name>
</gene>
<dbReference type="Proteomes" id="UP000004893">
    <property type="component" value="Unassembled WGS sequence"/>
</dbReference>
<dbReference type="RefSeq" id="WP_006443013.1">
    <property type="nucleotide sequence ID" value="NZ_CP036524.1"/>
</dbReference>
<dbReference type="EMBL" id="ABYI02000020">
    <property type="protein sequence ID" value="EEG74406.1"/>
    <property type="molecule type" value="Genomic_DNA"/>
</dbReference>
<organism evidence="1 2">
    <name type="scientific">[Clostridium] hylemonae DSM 15053</name>
    <dbReference type="NCBI Taxonomy" id="553973"/>
    <lineage>
        <taxon>Bacteria</taxon>
        <taxon>Bacillati</taxon>
        <taxon>Bacillota</taxon>
        <taxon>Clostridia</taxon>
        <taxon>Lachnospirales</taxon>
        <taxon>Lachnospiraceae</taxon>
    </lineage>
</organism>
<proteinExistence type="predicted"/>
<reference evidence="1" key="1">
    <citation type="submission" date="2009-02" db="EMBL/GenBank/DDBJ databases">
        <authorList>
            <person name="Fulton L."/>
            <person name="Clifton S."/>
            <person name="Fulton B."/>
            <person name="Xu J."/>
            <person name="Minx P."/>
            <person name="Pepin K.H."/>
            <person name="Johnson M."/>
            <person name="Bhonagiri V."/>
            <person name="Nash W.E."/>
            <person name="Mardis E.R."/>
            <person name="Wilson R.K."/>
        </authorList>
    </citation>
    <scope>NUCLEOTIDE SEQUENCE [LARGE SCALE GENOMIC DNA]</scope>
    <source>
        <strain evidence="1">DSM 15053</strain>
    </source>
</reference>
<dbReference type="STRING" id="553973.CLOHYLEM_05673"/>
<dbReference type="eggNOG" id="ENOG502ZNTN">
    <property type="taxonomic scope" value="Bacteria"/>
</dbReference>
<sequence>MAKYVCAMCGNTLGMMESINREFQDDGKGRGLCLKCHQYFTKNVAGRLEAVNGPREFKMVQESVLDQVKTEKGTAGYEYVKDFFKYKEKEFASGGENGRWEICPVCRDARDPQDDVCPTCGYLYSDRKVLSREDYIRAAEGRYEQYQKNPLYEYKVEIIVDSALTGTVRKEELQRMLSVYAMDGWRLHTALTNEAGKTVLAAAGVGANATVDQTVLIFERCIKSREN</sequence>
<dbReference type="HOGENOM" id="CLU_1218090_0_0_9"/>
<keyword evidence="2" id="KW-1185">Reference proteome</keyword>
<dbReference type="OrthoDB" id="2054941at2"/>
<name>C0C0R9_9FIRM</name>
<comment type="caution">
    <text evidence="1">The sequence shown here is derived from an EMBL/GenBank/DDBJ whole genome shotgun (WGS) entry which is preliminary data.</text>
</comment>
<protein>
    <recommendedName>
        <fullName evidence="3">DUF4177 domain-containing protein</fullName>
    </recommendedName>
</protein>
<evidence type="ECO:0008006" key="3">
    <source>
        <dbReference type="Google" id="ProtNLM"/>
    </source>
</evidence>
<reference evidence="1" key="2">
    <citation type="submission" date="2013-06" db="EMBL/GenBank/DDBJ databases">
        <title>Draft genome sequence of Clostridium hylemonae (DSM 15053).</title>
        <authorList>
            <person name="Sudarsanam P."/>
            <person name="Ley R."/>
            <person name="Guruge J."/>
            <person name="Turnbaugh P.J."/>
            <person name="Mahowald M."/>
            <person name="Liep D."/>
            <person name="Gordon J."/>
        </authorList>
    </citation>
    <scope>NUCLEOTIDE SEQUENCE</scope>
    <source>
        <strain evidence="1">DSM 15053</strain>
    </source>
</reference>
<evidence type="ECO:0000313" key="1">
    <source>
        <dbReference type="EMBL" id="EEG74406.1"/>
    </source>
</evidence>